<dbReference type="EMBL" id="RDSM01000006">
    <property type="protein sequence ID" value="RXH53939.1"/>
    <property type="molecule type" value="Genomic_DNA"/>
</dbReference>
<gene>
    <name evidence="2" type="ORF">GRAN_4908</name>
</gene>
<organism evidence="2 3">
    <name type="scientific">Granulicella sibirica</name>
    <dbReference type="NCBI Taxonomy" id="2479048"/>
    <lineage>
        <taxon>Bacteria</taxon>
        <taxon>Pseudomonadati</taxon>
        <taxon>Acidobacteriota</taxon>
        <taxon>Terriglobia</taxon>
        <taxon>Terriglobales</taxon>
        <taxon>Acidobacteriaceae</taxon>
        <taxon>Granulicella</taxon>
    </lineage>
</organism>
<dbReference type="OrthoDB" id="9795056at2"/>
<dbReference type="AlphaFoldDB" id="A0A4Q0SWX3"/>
<dbReference type="Proteomes" id="UP000289437">
    <property type="component" value="Unassembled WGS sequence"/>
</dbReference>
<sequence>MALKTVLIDELRDMYSAENQLVKALPKLAKGSKNPKLKAIFTAHLAETKGQVERLKKVFAELGEKPTGQHCNGMEGVIEEGKDALEKDEEGSSFEAGLIGAALRTEHYEIAGYEACISMATALGLPKIVKLLNSNLKEELAAAKKITAAGAPIMKLSAKEPETPKEPKSGKEKYSAKKSKEDEAKAAPDLVGEPEPSAV</sequence>
<dbReference type="Pfam" id="PF05974">
    <property type="entry name" value="DUF892"/>
    <property type="match status" value="1"/>
</dbReference>
<proteinExistence type="predicted"/>
<protein>
    <submittedName>
        <fullName evidence="2">Protein YciF</fullName>
    </submittedName>
</protein>
<dbReference type="SUPFAM" id="SSF47240">
    <property type="entry name" value="Ferritin-like"/>
    <property type="match status" value="1"/>
</dbReference>
<feature type="compositionally biased region" description="Basic and acidic residues" evidence="1">
    <location>
        <begin position="157"/>
        <end position="186"/>
    </location>
</feature>
<name>A0A4Q0SWX3_9BACT</name>
<dbReference type="InterPro" id="IPR047114">
    <property type="entry name" value="YciF"/>
</dbReference>
<evidence type="ECO:0000313" key="2">
    <source>
        <dbReference type="EMBL" id="RXH53939.1"/>
    </source>
</evidence>
<dbReference type="InterPro" id="IPR012347">
    <property type="entry name" value="Ferritin-like"/>
</dbReference>
<dbReference type="PANTHER" id="PTHR30565">
    <property type="entry name" value="PROTEIN YCIF"/>
    <property type="match status" value="1"/>
</dbReference>
<dbReference type="PANTHER" id="PTHR30565:SF9">
    <property type="entry name" value="PROTEIN YCIF"/>
    <property type="match status" value="1"/>
</dbReference>
<dbReference type="InterPro" id="IPR009078">
    <property type="entry name" value="Ferritin-like_SF"/>
</dbReference>
<comment type="caution">
    <text evidence="2">The sequence shown here is derived from an EMBL/GenBank/DDBJ whole genome shotgun (WGS) entry which is preliminary data.</text>
</comment>
<dbReference type="CDD" id="cd07909">
    <property type="entry name" value="YciF"/>
    <property type="match status" value="1"/>
</dbReference>
<reference evidence="3" key="2">
    <citation type="submission" date="2019-02" db="EMBL/GenBank/DDBJ databases">
        <title>Granulicella sibirica sp. nov., a psychrotolerant acidobacterium isolated from an organic soil layer in forested tundra, West Siberia.</title>
        <authorList>
            <person name="Oshkin I.Y."/>
            <person name="Kulichevskaya I.S."/>
            <person name="Rijpstra W.I.C."/>
            <person name="Sinninghe Damste J.S."/>
            <person name="Rakitin A.L."/>
            <person name="Ravin N.V."/>
            <person name="Dedysh S.N."/>
        </authorList>
    </citation>
    <scope>NUCLEOTIDE SEQUENCE [LARGE SCALE GENOMIC DNA]</scope>
    <source>
        <strain evidence="3">AF10</strain>
    </source>
</reference>
<keyword evidence="3" id="KW-1185">Reference proteome</keyword>
<dbReference type="InterPro" id="IPR010287">
    <property type="entry name" value="DUF892_YciF-like"/>
</dbReference>
<evidence type="ECO:0000256" key="1">
    <source>
        <dbReference type="SAM" id="MobiDB-lite"/>
    </source>
</evidence>
<dbReference type="RefSeq" id="WP_128915496.1">
    <property type="nucleotide sequence ID" value="NZ_RDSM01000006.1"/>
</dbReference>
<feature type="region of interest" description="Disordered" evidence="1">
    <location>
        <begin position="152"/>
        <end position="199"/>
    </location>
</feature>
<evidence type="ECO:0000313" key="3">
    <source>
        <dbReference type="Proteomes" id="UP000289437"/>
    </source>
</evidence>
<dbReference type="Gene3D" id="1.20.1260.10">
    <property type="match status" value="1"/>
</dbReference>
<accession>A0A4Q0SWX3</accession>
<reference evidence="2 3" key="1">
    <citation type="submission" date="2018-11" db="EMBL/GenBank/DDBJ databases">
        <authorList>
            <person name="Mardanov A.V."/>
            <person name="Ravin N.V."/>
            <person name="Dedysh S.N."/>
        </authorList>
    </citation>
    <scope>NUCLEOTIDE SEQUENCE [LARGE SCALE GENOMIC DNA]</scope>
    <source>
        <strain evidence="2 3">AF10</strain>
    </source>
</reference>